<evidence type="ECO:0000256" key="1">
    <source>
        <dbReference type="SAM" id="MobiDB-lite"/>
    </source>
</evidence>
<keyword evidence="3" id="KW-1185">Reference proteome</keyword>
<sequence>MFAHDWATRKRGREEEDFATPGFSEHRQKRRIATLPHRTSPNAQRRAFSSPFAADQIPQPAPPTITPADSDEEQNLTPQNHSVFSPWSSPASPAYKVADSQATSISDVPMYSTDMEMTDSVHLIPGPFTNDPSPSISGRIPTPIQSSFAPFVRSEKAPRNDPNFADDESMVERIRRGRRLPSPISEGETSPSVIVEAMGGMQMEVEPTLQTPPKKGHTRSKHSLRTWTGYGEDMGGNSMMNTKRTFSMGYRSDCEKCRLKVPGHFSHIITYD</sequence>
<name>A0A3D8RCF9_9HELO</name>
<dbReference type="EMBL" id="PDLN01000011">
    <property type="protein sequence ID" value="RDW71737.1"/>
    <property type="molecule type" value="Genomic_DNA"/>
</dbReference>
<dbReference type="Proteomes" id="UP000256328">
    <property type="component" value="Unassembled WGS sequence"/>
</dbReference>
<dbReference type="OrthoDB" id="2446291at2759"/>
<gene>
    <name evidence="2" type="ORF">BP5796_07771</name>
</gene>
<comment type="caution">
    <text evidence="2">The sequence shown here is derived from an EMBL/GenBank/DDBJ whole genome shotgun (WGS) entry which is preliminary data.</text>
</comment>
<feature type="region of interest" description="Disordered" evidence="1">
    <location>
        <begin position="207"/>
        <end position="230"/>
    </location>
</feature>
<evidence type="ECO:0000313" key="3">
    <source>
        <dbReference type="Proteomes" id="UP000256328"/>
    </source>
</evidence>
<proteinExistence type="predicted"/>
<accession>A0A3D8RCF9</accession>
<reference evidence="2 3" key="1">
    <citation type="journal article" date="2018" name="IMA Fungus">
        <title>IMA Genome-F 9: Draft genome sequence of Annulohypoxylon stygium, Aspergillus mulundensis, Berkeleyomyces basicola (syn. Thielaviopsis basicola), Ceratocystis smalleyi, two Cercospora beticola strains, Coleophoma cylindrospora, Fusarium fracticaudum, Phialophora cf. hyalina, and Morchella septimelata.</title>
        <authorList>
            <person name="Wingfield B.D."/>
            <person name="Bills G.F."/>
            <person name="Dong Y."/>
            <person name="Huang W."/>
            <person name="Nel W.J."/>
            <person name="Swalarsk-Parry B.S."/>
            <person name="Vaghefi N."/>
            <person name="Wilken P.M."/>
            <person name="An Z."/>
            <person name="de Beer Z.W."/>
            <person name="De Vos L."/>
            <person name="Chen L."/>
            <person name="Duong T.A."/>
            <person name="Gao Y."/>
            <person name="Hammerbacher A."/>
            <person name="Kikkert J.R."/>
            <person name="Li Y."/>
            <person name="Li H."/>
            <person name="Li K."/>
            <person name="Li Q."/>
            <person name="Liu X."/>
            <person name="Ma X."/>
            <person name="Naidoo K."/>
            <person name="Pethybridge S.J."/>
            <person name="Sun J."/>
            <person name="Steenkamp E.T."/>
            <person name="van der Nest M.A."/>
            <person name="van Wyk S."/>
            <person name="Wingfield M.J."/>
            <person name="Xiong C."/>
            <person name="Yue Q."/>
            <person name="Zhang X."/>
        </authorList>
    </citation>
    <scope>NUCLEOTIDE SEQUENCE [LARGE SCALE GENOMIC DNA]</scope>
    <source>
        <strain evidence="2 3">BP5796</strain>
    </source>
</reference>
<feature type="compositionally biased region" description="Basic and acidic residues" evidence="1">
    <location>
        <begin position="1"/>
        <end position="14"/>
    </location>
</feature>
<evidence type="ECO:0000313" key="2">
    <source>
        <dbReference type="EMBL" id="RDW71737.1"/>
    </source>
</evidence>
<dbReference type="AlphaFoldDB" id="A0A3D8RCF9"/>
<organism evidence="2 3">
    <name type="scientific">Coleophoma crateriformis</name>
    <dbReference type="NCBI Taxonomy" id="565419"/>
    <lineage>
        <taxon>Eukaryota</taxon>
        <taxon>Fungi</taxon>
        <taxon>Dikarya</taxon>
        <taxon>Ascomycota</taxon>
        <taxon>Pezizomycotina</taxon>
        <taxon>Leotiomycetes</taxon>
        <taxon>Helotiales</taxon>
        <taxon>Dermateaceae</taxon>
        <taxon>Coleophoma</taxon>
    </lineage>
</organism>
<feature type="compositionally biased region" description="Polar residues" evidence="1">
    <location>
        <begin position="75"/>
        <end position="91"/>
    </location>
</feature>
<protein>
    <submittedName>
        <fullName evidence="2">Uncharacterized protein</fullName>
    </submittedName>
</protein>
<feature type="compositionally biased region" description="Basic residues" evidence="1">
    <location>
        <begin position="214"/>
        <end position="224"/>
    </location>
</feature>
<feature type="region of interest" description="Disordered" evidence="1">
    <location>
        <begin position="1"/>
        <end position="95"/>
    </location>
</feature>